<keyword evidence="6" id="KW-1185">Reference proteome</keyword>
<evidence type="ECO:0000313" key="6">
    <source>
        <dbReference type="Proteomes" id="UP001211065"/>
    </source>
</evidence>
<dbReference type="InterPro" id="IPR017853">
    <property type="entry name" value="GH"/>
</dbReference>
<dbReference type="PROSITE" id="PS00659">
    <property type="entry name" value="GLYCOSYL_HYDROL_F5"/>
    <property type="match status" value="1"/>
</dbReference>
<name>A0AAD5XVS9_9FUNG</name>
<dbReference type="InterPro" id="IPR018087">
    <property type="entry name" value="Glyco_hydro_5_CS"/>
</dbReference>
<dbReference type="SUPFAM" id="SSF51445">
    <property type="entry name" value="(Trans)glycosidases"/>
    <property type="match status" value="1"/>
</dbReference>
<dbReference type="GO" id="GO:0050295">
    <property type="term" value="F:steryl-beta-glucosidase activity"/>
    <property type="evidence" value="ECO:0007669"/>
    <property type="project" value="TreeGrafter"/>
</dbReference>
<dbReference type="GO" id="GO:0000272">
    <property type="term" value="P:polysaccharide catabolic process"/>
    <property type="evidence" value="ECO:0007669"/>
    <property type="project" value="InterPro"/>
</dbReference>
<accession>A0AAD5XVS9</accession>
<protein>
    <recommendedName>
        <fullName evidence="4">Glycoside hydrolase family 5 domain-containing protein</fullName>
    </recommendedName>
</protein>
<gene>
    <name evidence="5" type="ORF">HK099_008562</name>
</gene>
<dbReference type="PANTHER" id="PTHR31308:SF5">
    <property type="entry name" value="ERGOSTERYL-BETA-GLUCOSIDASE"/>
    <property type="match status" value="1"/>
</dbReference>
<dbReference type="Pfam" id="PF00150">
    <property type="entry name" value="Cellulase"/>
    <property type="match status" value="1"/>
</dbReference>
<dbReference type="AlphaFoldDB" id="A0AAD5XVS9"/>
<sequence length="793" mass="90609">MLDTNGIYFTDETGRVVMLRGVNLSGAAKLPFTPNIPSHQKEHFFESERNVSFVGRPFPLDEADQHFERLKHWGFNFFRFNITWEAIEHEGPGIYDMEYLDYLVEVLKKAKEYGFRCFIDPHQDVWSRFSGGSGAPSWTFKIAGLNIRNFKESGAALVHNLHDDPENFPRMIWPTNYNKLACSTMFTLFFGGKVFAPKCEVENKDGIKVNIQDFLQQHFVDAIAMVAKAVKKEGGLEDSVVLGYDTLNEPHHGFIGVQSIKYVSELQELKNGSTPSPFQTMLLGAGFATYVDAWNFGWAGPQKGKSYLIDPRGTSAWIRESPIIEGEFKVYHEENCLWASHGVWDIATQELLKPDYFYKNPFSGKKYDFLHDFFMPFIRKYTISIRNIHQNAIIFVEPPVNEHPPTWDVTAGDSDKRIVYSPHWYDGLTLVNKSFNTWFNVDFLNAKRGKYLHYATAVKFGISGINTAFRNQLELIKSEGISHIGEFPCWGDGWNGEDLSIFCKDEQRMSYSVSNKSTVAVSDHEELPRSSMETADTIQLVDSPIHSNFIANIENEVVTLRTNEICPKLELSSSLNSDDNNTISKVSPDDRINSGGRVLAAIVRPYPIYIPGRPLSLHFKMSEAYLYFSYEHDFISNCSTEASFVTDEPHSLKFNVGKGKIGNHDQNAGEWLEFFLPRQYFSNEEEIDTFVAHGDTSLLTAPHEEGEWIFNCKQQRAYYRCSCYGNKNKVEENTSTNFTSRLTTSVISPAIMHSIIIRKRSKDELKALEISRNLIKSRRKRRRGFCPDACTLQ</sequence>
<dbReference type="GO" id="GO:1904462">
    <property type="term" value="P:ergosteryl 3-beta-D-glucoside catabolic process"/>
    <property type="evidence" value="ECO:0007669"/>
    <property type="project" value="TreeGrafter"/>
</dbReference>
<keyword evidence="3" id="KW-0326">Glycosidase</keyword>
<evidence type="ECO:0000259" key="4">
    <source>
        <dbReference type="Pfam" id="PF00150"/>
    </source>
</evidence>
<comment type="caution">
    <text evidence="5">The sequence shown here is derived from an EMBL/GenBank/DDBJ whole genome shotgun (WGS) entry which is preliminary data.</text>
</comment>
<dbReference type="Gene3D" id="3.20.20.80">
    <property type="entry name" value="Glycosidases"/>
    <property type="match status" value="2"/>
</dbReference>
<dbReference type="PANTHER" id="PTHR31308">
    <property type="match status" value="1"/>
</dbReference>
<comment type="similarity">
    <text evidence="1">Belongs to the glycosyl hydrolase 5 (cellulase A) family.</text>
</comment>
<feature type="domain" description="Glycoside hydrolase family 5" evidence="4">
    <location>
        <begin position="54"/>
        <end position="126"/>
    </location>
</feature>
<reference evidence="5" key="1">
    <citation type="submission" date="2020-05" db="EMBL/GenBank/DDBJ databases">
        <title>Phylogenomic resolution of chytrid fungi.</title>
        <authorList>
            <person name="Stajich J.E."/>
            <person name="Amses K."/>
            <person name="Simmons R."/>
            <person name="Seto K."/>
            <person name="Myers J."/>
            <person name="Bonds A."/>
            <person name="Quandt C.A."/>
            <person name="Barry K."/>
            <person name="Liu P."/>
            <person name="Grigoriev I."/>
            <person name="Longcore J.E."/>
            <person name="James T.Y."/>
        </authorList>
    </citation>
    <scope>NUCLEOTIDE SEQUENCE</scope>
    <source>
        <strain evidence="5">JEL0476</strain>
    </source>
</reference>
<evidence type="ECO:0000256" key="2">
    <source>
        <dbReference type="ARBA" id="ARBA00022801"/>
    </source>
</evidence>
<evidence type="ECO:0000256" key="3">
    <source>
        <dbReference type="ARBA" id="ARBA00023295"/>
    </source>
</evidence>
<dbReference type="EMBL" id="JADGJW010000955">
    <property type="protein sequence ID" value="KAJ3209173.1"/>
    <property type="molecule type" value="Genomic_DNA"/>
</dbReference>
<evidence type="ECO:0000313" key="5">
    <source>
        <dbReference type="EMBL" id="KAJ3209173.1"/>
    </source>
</evidence>
<proteinExistence type="inferred from homology"/>
<keyword evidence="2" id="KW-0378">Hydrolase</keyword>
<organism evidence="5 6">
    <name type="scientific">Clydaea vesicula</name>
    <dbReference type="NCBI Taxonomy" id="447962"/>
    <lineage>
        <taxon>Eukaryota</taxon>
        <taxon>Fungi</taxon>
        <taxon>Fungi incertae sedis</taxon>
        <taxon>Chytridiomycota</taxon>
        <taxon>Chytridiomycota incertae sedis</taxon>
        <taxon>Chytridiomycetes</taxon>
        <taxon>Lobulomycetales</taxon>
        <taxon>Lobulomycetaceae</taxon>
        <taxon>Clydaea</taxon>
    </lineage>
</organism>
<dbReference type="Proteomes" id="UP001211065">
    <property type="component" value="Unassembled WGS sequence"/>
</dbReference>
<dbReference type="InterPro" id="IPR052066">
    <property type="entry name" value="Glycosphingolipid_Hydrolases"/>
</dbReference>
<evidence type="ECO:0000256" key="1">
    <source>
        <dbReference type="ARBA" id="ARBA00005641"/>
    </source>
</evidence>
<dbReference type="InterPro" id="IPR001547">
    <property type="entry name" value="Glyco_hydro_5"/>
</dbReference>